<proteinExistence type="predicted"/>
<evidence type="ECO:0000313" key="2">
    <source>
        <dbReference type="EMBL" id="KAK8155787.1"/>
    </source>
</evidence>
<dbReference type="Gene3D" id="1.20.58.1070">
    <property type="match status" value="1"/>
</dbReference>
<feature type="region of interest" description="Disordered" evidence="1">
    <location>
        <begin position="538"/>
        <end position="557"/>
    </location>
</feature>
<dbReference type="InterPro" id="IPR035426">
    <property type="entry name" value="Gemin2/Brr1"/>
</dbReference>
<evidence type="ECO:0000313" key="3">
    <source>
        <dbReference type="Proteomes" id="UP001456524"/>
    </source>
</evidence>
<organism evidence="2 3">
    <name type="scientific">Phyllosticta citrichinensis</name>
    <dbReference type="NCBI Taxonomy" id="1130410"/>
    <lineage>
        <taxon>Eukaryota</taxon>
        <taxon>Fungi</taxon>
        <taxon>Dikarya</taxon>
        <taxon>Ascomycota</taxon>
        <taxon>Pezizomycotina</taxon>
        <taxon>Dothideomycetes</taxon>
        <taxon>Dothideomycetes incertae sedis</taxon>
        <taxon>Botryosphaeriales</taxon>
        <taxon>Phyllostictaceae</taxon>
        <taxon>Phyllosticta</taxon>
    </lineage>
</organism>
<feature type="region of interest" description="Disordered" evidence="1">
    <location>
        <begin position="383"/>
        <end position="435"/>
    </location>
</feature>
<evidence type="ECO:0000256" key="1">
    <source>
        <dbReference type="SAM" id="MobiDB-lite"/>
    </source>
</evidence>
<feature type="compositionally biased region" description="Basic and acidic residues" evidence="1">
    <location>
        <begin position="65"/>
        <end position="77"/>
    </location>
</feature>
<sequence>MAQLKRKLESANASEAIDTSKRARPGTNETLSEGANRTHNEVQQPPPATPSFFSLPTATSASEPVIEREESPEHEPGTHFGTFTEFAKDKLKAQGQSGSKKPQRGHENQSRASRFGQSAALDIDVGSETSDQEAVEAALYLQSVRSEADGLPYLTRLQLEADIYENGLGDSRGYYADGAFVSAPVAGPMLPAGFASAGSDRSSVSGDAPELRRPPMIVPQKAYKASLIARYHRLHTFLSSPRSDVMARTFTKEEHLYTFPTKSQTAGRARAMRNWLDRFITRHPAPAQIACANAENVLELLSMIRFTFKPGNNLHTNTSSWIWALLCRLDASDVRGSDEMHIIRELAFRALWVRCGFTGEKIPEVELKARDFALDNKETFEWLGMPLNKPPTKANRRKTLEAEKEKEQRATRGGKEEEKDETKSSVENDDSKTYEMDEELKKLLSERVEELRGKQDDQDQSPVATNEGSAPSKQDPIPGPEPKKQTRSEEDDLQTPTVNTRTTLDMILFVASELFGQRDLTKYCENWDWDLYHLAGLAGDDEGADDAMEGVDGEGEK</sequence>
<protein>
    <submittedName>
        <fullName evidence="2">Uncharacterized protein</fullName>
    </submittedName>
</protein>
<reference evidence="2 3" key="1">
    <citation type="journal article" date="2022" name="G3 (Bethesda)">
        <title>Enemy or ally: a genomic approach to elucidate the lifestyle of Phyllosticta citrichinaensis.</title>
        <authorList>
            <person name="Buijs V.A."/>
            <person name="Groenewald J.Z."/>
            <person name="Haridas S."/>
            <person name="LaButti K.M."/>
            <person name="Lipzen A."/>
            <person name="Martin F.M."/>
            <person name="Barry K."/>
            <person name="Grigoriev I.V."/>
            <person name="Crous P.W."/>
            <person name="Seidl M.F."/>
        </authorList>
    </citation>
    <scope>NUCLEOTIDE SEQUENCE [LARGE SCALE GENOMIC DNA]</scope>
    <source>
        <strain evidence="2 3">CBS 129764</strain>
    </source>
</reference>
<feature type="compositionally biased region" description="Polar residues" evidence="1">
    <location>
        <begin position="27"/>
        <end position="43"/>
    </location>
</feature>
<comment type="caution">
    <text evidence="2">The sequence shown here is derived from an EMBL/GenBank/DDBJ whole genome shotgun (WGS) entry which is preliminary data.</text>
</comment>
<keyword evidence="3" id="KW-1185">Reference proteome</keyword>
<feature type="compositionally biased region" description="Polar residues" evidence="1">
    <location>
        <begin position="51"/>
        <end position="62"/>
    </location>
</feature>
<name>A0ABR1XIC3_9PEZI</name>
<feature type="compositionally biased region" description="Acidic residues" evidence="1">
    <location>
        <begin position="539"/>
        <end position="557"/>
    </location>
</feature>
<dbReference type="EMBL" id="JBBWUH010000010">
    <property type="protein sequence ID" value="KAK8155787.1"/>
    <property type="molecule type" value="Genomic_DNA"/>
</dbReference>
<feature type="compositionally biased region" description="Polar residues" evidence="1">
    <location>
        <begin position="460"/>
        <end position="472"/>
    </location>
</feature>
<feature type="compositionally biased region" description="Basic and acidic residues" evidence="1">
    <location>
        <begin position="398"/>
        <end position="435"/>
    </location>
</feature>
<feature type="region of interest" description="Disordered" evidence="1">
    <location>
        <begin position="449"/>
        <end position="499"/>
    </location>
</feature>
<accession>A0ABR1XIC3</accession>
<dbReference type="Proteomes" id="UP001456524">
    <property type="component" value="Unassembled WGS sequence"/>
</dbReference>
<gene>
    <name evidence="2" type="ORF">IWX90DRAFT_442834</name>
</gene>
<dbReference type="Pfam" id="PF04938">
    <property type="entry name" value="SIP1"/>
    <property type="match status" value="1"/>
</dbReference>
<feature type="region of interest" description="Disordered" evidence="1">
    <location>
        <begin position="1"/>
        <end position="117"/>
    </location>
</feature>